<keyword evidence="1" id="KW-1133">Transmembrane helix</keyword>
<dbReference type="OrthoDB" id="10290430at2759"/>
<reference evidence="2 3" key="1">
    <citation type="journal article" date="2018" name="Elife">
        <title>Functional genomics of lipid metabolism in the oleaginous yeast Rhodosporidium toruloides.</title>
        <authorList>
            <person name="Coradetti S.T."/>
            <person name="Pinel D."/>
            <person name="Geiselman G."/>
            <person name="Ito M."/>
            <person name="Mondo S."/>
            <person name="Reilly M.C."/>
            <person name="Cheng Y.F."/>
            <person name="Bauer S."/>
            <person name="Grigoriev I."/>
            <person name="Gladden J.M."/>
            <person name="Simmons B.A."/>
            <person name="Brem R."/>
            <person name="Arkin A.P."/>
            <person name="Skerker J.M."/>
        </authorList>
    </citation>
    <scope>NUCLEOTIDE SEQUENCE [LARGE SCALE GENOMIC DNA]</scope>
    <source>
        <strain evidence="2 3">NBRC 0880</strain>
    </source>
</reference>
<evidence type="ECO:0000256" key="1">
    <source>
        <dbReference type="SAM" id="Phobius"/>
    </source>
</evidence>
<dbReference type="AlphaFoldDB" id="A0A2S9ZZ32"/>
<evidence type="ECO:0000313" key="2">
    <source>
        <dbReference type="EMBL" id="PRQ71026.1"/>
    </source>
</evidence>
<dbReference type="EMBL" id="LCTV02000013">
    <property type="protein sequence ID" value="PRQ71026.1"/>
    <property type="molecule type" value="Genomic_DNA"/>
</dbReference>
<name>A0A2S9ZZ32_RHOTO</name>
<gene>
    <name evidence="2" type="ORF">AAT19DRAFT_10566</name>
</gene>
<keyword evidence="1" id="KW-0472">Membrane</keyword>
<evidence type="ECO:0000313" key="3">
    <source>
        <dbReference type="Proteomes" id="UP000239560"/>
    </source>
</evidence>
<protein>
    <submittedName>
        <fullName evidence="2">Glycoside hydrolase family 53 domain protein</fullName>
    </submittedName>
</protein>
<keyword evidence="1" id="KW-0812">Transmembrane</keyword>
<proteinExistence type="predicted"/>
<comment type="caution">
    <text evidence="2">The sequence shown here is derived from an EMBL/GenBank/DDBJ whole genome shotgun (WGS) entry which is preliminary data.</text>
</comment>
<keyword evidence="2" id="KW-0378">Hydrolase</keyword>
<accession>A0A2S9ZZ32</accession>
<dbReference type="Proteomes" id="UP000239560">
    <property type="component" value="Unassembled WGS sequence"/>
</dbReference>
<dbReference type="GO" id="GO:0016787">
    <property type="term" value="F:hydrolase activity"/>
    <property type="evidence" value="ECO:0007669"/>
    <property type="project" value="UniProtKB-KW"/>
</dbReference>
<sequence>MGLPQTQTKGNVWMLSGLRLEWAAVGRLISFLCFLLLLLALPPLACYRSANRSDQREPDWLGRPRWLKQTSSPESVRRLQPQQQCIAEVKELFGQVREGTLSLDDLEEQVLALIEGVHERERALVAENQTLVSKATAYDDMRKEMQKIFELSTT</sequence>
<organism evidence="2 3">
    <name type="scientific">Rhodotorula toruloides</name>
    <name type="common">Yeast</name>
    <name type="synonym">Rhodosporidium toruloides</name>
    <dbReference type="NCBI Taxonomy" id="5286"/>
    <lineage>
        <taxon>Eukaryota</taxon>
        <taxon>Fungi</taxon>
        <taxon>Dikarya</taxon>
        <taxon>Basidiomycota</taxon>
        <taxon>Pucciniomycotina</taxon>
        <taxon>Microbotryomycetes</taxon>
        <taxon>Sporidiobolales</taxon>
        <taxon>Sporidiobolaceae</taxon>
        <taxon>Rhodotorula</taxon>
    </lineage>
</organism>
<feature type="transmembrane region" description="Helical" evidence="1">
    <location>
        <begin position="24"/>
        <end position="47"/>
    </location>
</feature>